<name>A0A7J7II11_9RHOD</name>
<dbReference type="Proteomes" id="UP000530660">
    <property type="component" value="Unassembled WGS sequence"/>
</dbReference>
<dbReference type="InterPro" id="IPR038672">
    <property type="entry name" value="CpcT/CpeT_sf"/>
</dbReference>
<evidence type="ECO:0000256" key="2">
    <source>
        <dbReference type="ARBA" id="ARBA00023239"/>
    </source>
</evidence>
<dbReference type="PANTHER" id="PTHR35137:SF1">
    <property type="entry name" value="CHROMOPHORE LYASE CRL, CHLOROPLASTIC"/>
    <property type="match status" value="1"/>
</dbReference>
<dbReference type="PANTHER" id="PTHR35137">
    <property type="entry name" value="CHROMOPHORE LYASE CRL, CHLOROPLASTIC"/>
    <property type="match status" value="1"/>
</dbReference>
<keyword evidence="2" id="KW-0456">Lyase</keyword>
<dbReference type="OrthoDB" id="4755at2759"/>
<sequence length="261" mass="30338">MVFVSVFGVRSLRRGDQVTGQSWSLRLQRIRPRVATASRVRLESTLVTVKPYTSYHLARWLAKEWDNYDQHLANPPFWAHIRVSYRPLPWDFLDGYAFYVESIYTYAPKIPYRATIIKIVRDEQGALETESYKVEGVEQFYTAAFDRTKLAELVREAHPRKGNRCVRLPETCNAVFEWVESQQLYRCKTRPGCKCMVRRGDRDSYLDAQMTLSATRCTSLDIGRCPQTHEQLWGAVSGPFDFVVRNSWSDEVPTPPANLDW</sequence>
<dbReference type="Pfam" id="PF06206">
    <property type="entry name" value="CpeT"/>
    <property type="match status" value="1"/>
</dbReference>
<evidence type="ECO:0000313" key="3">
    <source>
        <dbReference type="EMBL" id="KAF6002364.1"/>
    </source>
</evidence>
<evidence type="ECO:0000313" key="4">
    <source>
        <dbReference type="Proteomes" id="UP000530660"/>
    </source>
</evidence>
<dbReference type="HAMAP" id="MF_01460">
    <property type="entry name" value="Chrphore_lyase_CpxT"/>
    <property type="match status" value="1"/>
</dbReference>
<organism evidence="3 4">
    <name type="scientific">Cyanidiococcus yangmingshanensis</name>
    <dbReference type="NCBI Taxonomy" id="2690220"/>
    <lineage>
        <taxon>Eukaryota</taxon>
        <taxon>Rhodophyta</taxon>
        <taxon>Bangiophyceae</taxon>
        <taxon>Cyanidiales</taxon>
        <taxon>Cyanidiaceae</taxon>
        <taxon>Cyanidiococcus</taxon>
    </lineage>
</organism>
<gene>
    <name evidence="3" type="ORF">F1559_000745</name>
</gene>
<dbReference type="InterPro" id="IPR010404">
    <property type="entry name" value="CpcT/CpeT"/>
</dbReference>
<dbReference type="GO" id="GO:0016829">
    <property type="term" value="F:lyase activity"/>
    <property type="evidence" value="ECO:0007669"/>
    <property type="project" value="UniProtKB-KW"/>
</dbReference>
<dbReference type="CDD" id="cd16338">
    <property type="entry name" value="CpcT"/>
    <property type="match status" value="1"/>
</dbReference>
<dbReference type="AlphaFoldDB" id="A0A7J7II11"/>
<dbReference type="Gene3D" id="2.40.128.590">
    <property type="entry name" value="CpcT/CpeT domain"/>
    <property type="match status" value="1"/>
</dbReference>
<keyword evidence="4" id="KW-1185">Reference proteome</keyword>
<accession>A0A7J7II11</accession>
<reference evidence="3 4" key="1">
    <citation type="journal article" date="2020" name="J. Phycol.">
        <title>Comparative genome analysis reveals Cyanidiococcus gen. nov., a new extremophilic red algal genus sister to Cyanidioschyzon (Cyanidioschyzonaceae, Rhodophyta).</title>
        <authorList>
            <person name="Liu S.-L."/>
            <person name="Chiang Y.-R."/>
            <person name="Yoon H.S."/>
            <person name="Fu H.-Y."/>
        </authorList>
    </citation>
    <scope>NUCLEOTIDE SEQUENCE [LARGE SCALE GENOMIC DNA]</scope>
    <source>
        <strain evidence="3 4">THAL066</strain>
    </source>
</reference>
<comment type="caution">
    <text evidence="3">The sequence shown here is derived from an EMBL/GenBank/DDBJ whole genome shotgun (WGS) entry which is preliminary data.</text>
</comment>
<evidence type="ECO:0000256" key="1">
    <source>
        <dbReference type="ARBA" id="ARBA00008206"/>
    </source>
</evidence>
<dbReference type="EMBL" id="VWRR01000010">
    <property type="protein sequence ID" value="KAF6002364.1"/>
    <property type="molecule type" value="Genomic_DNA"/>
</dbReference>
<protein>
    <submittedName>
        <fullName evidence="3">Uncharacterized protein</fullName>
    </submittedName>
</protein>
<proteinExistence type="inferred from homology"/>
<comment type="similarity">
    <text evidence="1">Belongs to the CpcT/CpeT biliprotein lyase family.</text>
</comment>